<comment type="function">
    <text evidence="1">S-adenosyl-L-methionine-dependent methyltransferase that mediates mRNA cap1 2'-O-ribose methylation to the 5'-cap structure of mRNAs. Methylates the ribose of the first nucleotide of a m(7)GpppG-capped mRNA and small nuclear RNA (snRNA) to produce m(7)GpppRm (cap1). Displays a preference for cap0 transcripts. Cap1 modification is linked to higher levels of translation. May be involved in the interferon response pathway.</text>
</comment>
<dbReference type="Proteomes" id="UP000008144">
    <property type="component" value="Chromosome 9"/>
</dbReference>
<evidence type="ECO:0000313" key="13">
    <source>
        <dbReference type="Ensembl" id="ENSCINP00000032256.1"/>
    </source>
</evidence>
<evidence type="ECO:0000313" key="14">
    <source>
        <dbReference type="Proteomes" id="UP000008144"/>
    </source>
</evidence>
<dbReference type="PANTHER" id="PTHR16121:SF0">
    <property type="entry name" value="CAP-SPECIFIC MRNA (NUCLEOSIDE-2'-O-)-METHYLTRANSFERASE 1"/>
    <property type="match status" value="1"/>
</dbReference>
<dbReference type="Pfam" id="PF01728">
    <property type="entry name" value="FtsJ"/>
    <property type="match status" value="1"/>
</dbReference>
<sequence>NNPSTSTSSSSSSGEDSPSTEDSPGCSGLGKAVKRKMDEVVQPLDMYSSVANKMMRKMGYQPGTGLGREKQGRVDIVPASEQRGRRGLGLKIKALNKDVVIDWEDEKPPSAEEVVDWFPPYDGGMPEKGEMEAWADVGKKKLVIDDETLFCDNGVLKTVLECKSIFDDLEGQEMRKARMRSNPYETIRGGIFLNRAAMKMANMDSILDFMFTQPKCLGNNEILYFADVCAGPGGFSEYILWKKKWRAKGFGFTLKGPNDFKLGDFFAANSEFFEPHYGVNGIDGNGDIMNTSNLEEFQDFVLTNTNEKGVHFVMADGGFSVEGQENIQEILTKQLLMCQIVCALSILRVGGNFVLKTFDLFTPFSNGLIYLLRIAFENVAIYKPVTSRPANSERYAVCQGYRDEDRQLFNYLIEINDQMNEFKKSSVNQDVKAVVPLEILTGDQEFFNYMKTSNESIAKEQCKGLAKIHAFTKDRSLRETKQAQVRLECLKKWQVPDRVRSAPQKTDVSSLFYKLTGLKEPHANSESKMLTSDNLLSSIRGVFNYKCYVSSVNSSILVSMGGSYIFLWNKNNRRWLNLTQLKCLIPRDTILEVEIAQELKGESKGQHRVTTIHIVDALFLAGDDMRALNYAERMQSAAIFAEAIRKPSCKHLNLVRTKEIFRLEDAGKIFTQLKLKTVKGGGSIPRPCYEITNSDLCFVPRGIVFVRTSQDPWSMEYSRSQNRKYFFNMRTNESVFECPPDFNAPYDICSTSRLIWEWRDGVKVHPDQQHHRVNNISTDQLLNFVRSKLP</sequence>
<keyword evidence="4 9" id="KW-0489">Methyltransferase</keyword>
<dbReference type="SMART" id="SM00443">
    <property type="entry name" value="G_patch"/>
    <property type="match status" value="1"/>
</dbReference>
<dbReference type="PROSITE" id="PS51613">
    <property type="entry name" value="SAM_MT_RRMJ"/>
    <property type="match status" value="1"/>
</dbReference>
<protein>
    <recommendedName>
        <fullName evidence="3 9">Cap-specific mRNA (nucleoside-2'-O-)-methyltransferase 1</fullName>
        <ecNumber evidence="2 9">2.1.1.57</ecNumber>
    </recommendedName>
    <alternativeName>
        <fullName evidence="9">Cap1 2'O-ribose methyltransferase 1</fullName>
    </alternativeName>
</protein>
<evidence type="ECO:0000256" key="10">
    <source>
        <dbReference type="SAM" id="MobiDB-lite"/>
    </source>
</evidence>
<feature type="compositionally biased region" description="Low complexity" evidence="10">
    <location>
        <begin position="1"/>
        <end position="24"/>
    </location>
</feature>
<evidence type="ECO:0000256" key="5">
    <source>
        <dbReference type="ARBA" id="ARBA00022664"/>
    </source>
</evidence>
<dbReference type="OMA" id="CTLFLCK"/>
<proteinExistence type="predicted"/>
<keyword evidence="5 9" id="KW-0507">mRNA processing</keyword>
<comment type="function">
    <text evidence="9">S-adenosyl-L-methionine-dependent methyltransferase that mediates RNA cap1 2'-O-ribose methylation to the 5'-cap structure of RNAs. Methylates the ribose of the first nucleotide of a m(7)GpppG-capped mRNA to produce m(7)GpppNmp (cap1).</text>
</comment>
<dbReference type="InterPro" id="IPR029063">
    <property type="entry name" value="SAM-dependent_MTases_sf"/>
</dbReference>
<dbReference type="EMBL" id="EAAA01002798">
    <property type="status" value="NOT_ANNOTATED_CDS"/>
    <property type="molecule type" value="Genomic_DNA"/>
</dbReference>
<dbReference type="InParanoid" id="H2XRH2"/>
<comment type="subcellular location">
    <subcellularLocation>
        <location evidence="9">Nucleus</location>
    </subcellularLocation>
</comment>
<dbReference type="Ensembl" id="ENSCINT00000031688.1">
    <property type="protein sequence ID" value="ENSCINP00000032256.1"/>
    <property type="gene ID" value="ENSCING00000024328.1"/>
</dbReference>
<dbReference type="GO" id="GO:0005634">
    <property type="term" value="C:nucleus"/>
    <property type="evidence" value="ECO:0000318"/>
    <property type="project" value="GO_Central"/>
</dbReference>
<keyword evidence="6 9" id="KW-0949">S-adenosyl-L-methionine</keyword>
<dbReference type="InterPro" id="IPR050851">
    <property type="entry name" value="mRNA_Cap_2O-Ribose_MeTrfase"/>
</dbReference>
<dbReference type="Gene3D" id="2.20.70.10">
    <property type="match status" value="1"/>
</dbReference>
<dbReference type="InterPro" id="IPR025816">
    <property type="entry name" value="RrmJ-type_MeTrfase"/>
</dbReference>
<reference evidence="14" key="1">
    <citation type="journal article" date="2002" name="Science">
        <title>The draft genome of Ciona intestinalis: insights into chordate and vertebrate origins.</title>
        <authorList>
            <person name="Dehal P."/>
            <person name="Satou Y."/>
            <person name="Campbell R.K."/>
            <person name="Chapman J."/>
            <person name="Degnan B."/>
            <person name="De Tomaso A."/>
            <person name="Davidson B."/>
            <person name="Di Gregorio A."/>
            <person name="Gelpke M."/>
            <person name="Goodstein D.M."/>
            <person name="Harafuji N."/>
            <person name="Hastings K.E."/>
            <person name="Ho I."/>
            <person name="Hotta K."/>
            <person name="Huang W."/>
            <person name="Kawashima T."/>
            <person name="Lemaire P."/>
            <person name="Martinez D."/>
            <person name="Meinertzhagen I.A."/>
            <person name="Necula S."/>
            <person name="Nonaka M."/>
            <person name="Putnam N."/>
            <person name="Rash S."/>
            <person name="Saiga H."/>
            <person name="Satake M."/>
            <person name="Terry A."/>
            <person name="Yamada L."/>
            <person name="Wang H.G."/>
            <person name="Awazu S."/>
            <person name="Azumi K."/>
            <person name="Boore J."/>
            <person name="Branno M."/>
            <person name="Chin-Bow S."/>
            <person name="DeSantis R."/>
            <person name="Doyle S."/>
            <person name="Francino P."/>
            <person name="Keys D.N."/>
            <person name="Haga S."/>
            <person name="Hayashi H."/>
            <person name="Hino K."/>
            <person name="Imai K.S."/>
            <person name="Inaba K."/>
            <person name="Kano S."/>
            <person name="Kobayashi K."/>
            <person name="Kobayashi M."/>
            <person name="Lee B.I."/>
            <person name="Makabe K.W."/>
            <person name="Manohar C."/>
            <person name="Matassi G."/>
            <person name="Medina M."/>
            <person name="Mochizuki Y."/>
            <person name="Mount S."/>
            <person name="Morishita T."/>
            <person name="Miura S."/>
            <person name="Nakayama A."/>
            <person name="Nishizaka S."/>
            <person name="Nomoto H."/>
            <person name="Ohta F."/>
            <person name="Oishi K."/>
            <person name="Rigoutsos I."/>
            <person name="Sano M."/>
            <person name="Sasaki A."/>
            <person name="Sasakura Y."/>
            <person name="Shoguchi E."/>
            <person name="Shin-i T."/>
            <person name="Spagnuolo A."/>
            <person name="Stainier D."/>
            <person name="Suzuki M.M."/>
            <person name="Tassy O."/>
            <person name="Takatori N."/>
            <person name="Tokuoka M."/>
            <person name="Yagi K."/>
            <person name="Yoshizaki F."/>
            <person name="Wada S."/>
            <person name="Zhang C."/>
            <person name="Hyatt P.D."/>
            <person name="Larimer F."/>
            <person name="Detter C."/>
            <person name="Doggett N."/>
            <person name="Glavina T."/>
            <person name="Hawkins T."/>
            <person name="Richardson P."/>
            <person name="Lucas S."/>
            <person name="Kohara Y."/>
            <person name="Levine M."/>
            <person name="Satoh N."/>
            <person name="Rokhsar D.S."/>
        </authorList>
    </citation>
    <scope>NUCLEOTIDE SEQUENCE [LARGE SCALE GENOMIC DNA]</scope>
</reference>
<reference evidence="13" key="3">
    <citation type="submission" date="2025-08" db="UniProtKB">
        <authorList>
            <consortium name="Ensembl"/>
        </authorList>
    </citation>
    <scope>IDENTIFICATION</scope>
</reference>
<dbReference type="EC" id="2.1.1.57" evidence="2 9"/>
<evidence type="ECO:0000259" key="11">
    <source>
        <dbReference type="PROSITE" id="PS50174"/>
    </source>
</evidence>
<dbReference type="PANTHER" id="PTHR16121">
    <property type="entry name" value="CAP-SPECIFIC MRNA (NUCLEOSIDE-2'-O-)-METHYLTRANSFERASE 1-RELATED"/>
    <property type="match status" value="1"/>
</dbReference>
<dbReference type="AlphaFoldDB" id="H2XRH2"/>
<dbReference type="HOGENOM" id="CLU_011097_0_0_1"/>
<organism evidence="13 14">
    <name type="scientific">Ciona intestinalis</name>
    <name type="common">Transparent sea squirt</name>
    <name type="synonym">Ascidia intestinalis</name>
    <dbReference type="NCBI Taxonomy" id="7719"/>
    <lineage>
        <taxon>Eukaryota</taxon>
        <taxon>Metazoa</taxon>
        <taxon>Chordata</taxon>
        <taxon>Tunicata</taxon>
        <taxon>Ascidiacea</taxon>
        <taxon>Phlebobranchia</taxon>
        <taxon>Cionidae</taxon>
        <taxon>Ciona</taxon>
    </lineage>
</organism>
<dbReference type="GO" id="GO:0006370">
    <property type="term" value="P:7-methylguanosine mRNA capping"/>
    <property type="evidence" value="ECO:0000318"/>
    <property type="project" value="GO_Central"/>
</dbReference>
<evidence type="ECO:0000256" key="3">
    <source>
        <dbReference type="ARBA" id="ARBA00021136"/>
    </source>
</evidence>
<evidence type="ECO:0000256" key="2">
    <source>
        <dbReference type="ARBA" id="ARBA00011923"/>
    </source>
</evidence>
<dbReference type="SUPFAM" id="SSF53335">
    <property type="entry name" value="S-adenosyl-L-methionine-dependent methyltransferases"/>
    <property type="match status" value="1"/>
</dbReference>
<comment type="catalytic activity">
    <reaction evidence="8 9">
        <text>a 5'-end (N(7)-methyl 5'-triphosphoguanosine)-ribonucleoside in mRNA + S-adenosyl-L-methionine = a 5'-end (N(7)-methyl 5'-triphosphoguanosine)-(2'-O-methyl-ribonucleoside) in mRNA + S-adenosyl-L-homocysteine + H(+)</text>
        <dbReference type="Rhea" id="RHEA:67020"/>
        <dbReference type="Rhea" id="RHEA-COMP:17167"/>
        <dbReference type="Rhea" id="RHEA-COMP:17168"/>
        <dbReference type="ChEBI" id="CHEBI:15378"/>
        <dbReference type="ChEBI" id="CHEBI:57856"/>
        <dbReference type="ChEBI" id="CHEBI:59789"/>
        <dbReference type="ChEBI" id="CHEBI:156461"/>
        <dbReference type="ChEBI" id="CHEBI:167609"/>
        <dbReference type="EC" id="2.1.1.57"/>
    </reaction>
</comment>
<reference evidence="13" key="4">
    <citation type="submission" date="2025-09" db="UniProtKB">
        <authorList>
            <consortium name="Ensembl"/>
        </authorList>
    </citation>
    <scope>IDENTIFICATION</scope>
</reference>
<dbReference type="GO" id="GO:0003676">
    <property type="term" value="F:nucleic acid binding"/>
    <property type="evidence" value="ECO:0007669"/>
    <property type="project" value="UniProtKB-UniRule"/>
</dbReference>
<dbReference type="PROSITE" id="PS50174">
    <property type="entry name" value="G_PATCH"/>
    <property type="match status" value="1"/>
</dbReference>
<evidence type="ECO:0000256" key="1">
    <source>
        <dbReference type="ARBA" id="ARBA00002664"/>
    </source>
</evidence>
<evidence type="ECO:0000256" key="4">
    <source>
        <dbReference type="ARBA" id="ARBA00022603"/>
    </source>
</evidence>
<name>H2XRH2_CIOIN</name>
<accession>H2XRH2</accession>
<keyword evidence="14" id="KW-1185">Reference proteome</keyword>
<feature type="region of interest" description="Disordered" evidence="10">
    <location>
        <begin position="1"/>
        <end position="37"/>
    </location>
</feature>
<dbReference type="InterPro" id="IPR001202">
    <property type="entry name" value="WW_dom"/>
</dbReference>
<feature type="domain" description="RrmJ-type SAM-dependent 2'-O-MTase" evidence="12">
    <location>
        <begin position="191"/>
        <end position="402"/>
    </location>
</feature>
<evidence type="ECO:0000259" key="12">
    <source>
        <dbReference type="PROSITE" id="PS51613"/>
    </source>
</evidence>
<evidence type="ECO:0000256" key="8">
    <source>
        <dbReference type="ARBA" id="ARBA00049042"/>
    </source>
</evidence>
<feature type="domain" description="G-patch" evidence="11">
    <location>
        <begin position="47"/>
        <end position="93"/>
    </location>
</feature>
<dbReference type="CDD" id="cd00201">
    <property type="entry name" value="WW"/>
    <property type="match status" value="1"/>
</dbReference>
<dbReference type="SMART" id="SM00456">
    <property type="entry name" value="WW"/>
    <property type="match status" value="1"/>
</dbReference>
<dbReference type="Gene3D" id="3.40.50.12760">
    <property type="match status" value="1"/>
</dbReference>
<dbReference type="FunCoup" id="H2XRH2">
    <property type="interactions" value="839"/>
</dbReference>
<dbReference type="STRING" id="7719.ENSCINP00000032256"/>
<keyword evidence="9" id="KW-0539">Nucleus</keyword>
<dbReference type="GO" id="GO:0032259">
    <property type="term" value="P:methylation"/>
    <property type="evidence" value="ECO:0007669"/>
    <property type="project" value="UniProtKB-KW"/>
</dbReference>
<keyword evidence="9" id="KW-0808">Transferase</keyword>
<dbReference type="GeneTree" id="ENSGT00940000157172"/>
<evidence type="ECO:0000256" key="6">
    <source>
        <dbReference type="ARBA" id="ARBA00022691"/>
    </source>
</evidence>
<reference evidence="13" key="2">
    <citation type="journal article" date="2008" name="Genome Biol.">
        <title>Improved genome assembly and evidence-based global gene model set for the chordate Ciona intestinalis: new insight into intron and operon populations.</title>
        <authorList>
            <person name="Satou Y."/>
            <person name="Mineta K."/>
            <person name="Ogasawara M."/>
            <person name="Sasakura Y."/>
            <person name="Shoguchi E."/>
            <person name="Ueno K."/>
            <person name="Yamada L."/>
            <person name="Matsumoto J."/>
            <person name="Wasserscheid J."/>
            <person name="Dewar K."/>
            <person name="Wiley G.B."/>
            <person name="Macmil S.L."/>
            <person name="Roe B.A."/>
            <person name="Zeller R.W."/>
            <person name="Hastings K.E."/>
            <person name="Lemaire P."/>
            <person name="Lindquist E."/>
            <person name="Endo T."/>
            <person name="Hotta K."/>
            <person name="Inaba K."/>
        </authorList>
    </citation>
    <scope>NUCLEOTIDE SEQUENCE [LARGE SCALE GENOMIC DNA]</scope>
    <source>
        <strain evidence="13">wild type</strain>
    </source>
</reference>
<dbReference type="GO" id="GO:0016556">
    <property type="term" value="P:mRNA modification"/>
    <property type="evidence" value="ECO:0007669"/>
    <property type="project" value="UniProtKB-UniRule"/>
</dbReference>
<evidence type="ECO:0000256" key="7">
    <source>
        <dbReference type="ARBA" id="ARBA00023042"/>
    </source>
</evidence>
<dbReference type="GO" id="GO:0005737">
    <property type="term" value="C:cytoplasm"/>
    <property type="evidence" value="ECO:0000318"/>
    <property type="project" value="GO_Central"/>
</dbReference>
<dbReference type="Pfam" id="PF01585">
    <property type="entry name" value="G-patch"/>
    <property type="match status" value="1"/>
</dbReference>
<dbReference type="InterPro" id="IPR002877">
    <property type="entry name" value="RNA_MeTrfase_FtsJ_dom"/>
</dbReference>
<dbReference type="FunFam" id="3.40.50.12760:FF:000004">
    <property type="entry name" value="FtsJ-like methyltransferase"/>
    <property type="match status" value="1"/>
</dbReference>
<dbReference type="GO" id="GO:0004483">
    <property type="term" value="F:methyltransferase cap1 activity"/>
    <property type="evidence" value="ECO:0000318"/>
    <property type="project" value="GO_Central"/>
</dbReference>
<dbReference type="InterPro" id="IPR000467">
    <property type="entry name" value="G_patch_dom"/>
</dbReference>
<keyword evidence="7 9" id="KW-0506">mRNA capping</keyword>
<evidence type="ECO:0000256" key="9">
    <source>
        <dbReference type="RuleBase" id="RU368012"/>
    </source>
</evidence>